<keyword evidence="4 7" id="KW-0378">Hydrolase</keyword>
<comment type="caution">
    <text evidence="9">The sequence shown here is derived from an EMBL/GenBank/DDBJ whole genome shotgun (WGS) entry which is preliminary data.</text>
</comment>
<comment type="cofactor">
    <cofactor evidence="7">
        <name>Mg(2+)</name>
        <dbReference type="ChEBI" id="CHEBI:18420"/>
    </cofactor>
    <text evidence="7">Binds 1 Mg(2+) ion per subunit.</text>
</comment>
<comment type="subunit">
    <text evidence="7">Homodimer.</text>
</comment>
<evidence type="ECO:0000256" key="2">
    <source>
        <dbReference type="ARBA" id="ARBA00022723"/>
    </source>
</evidence>
<feature type="binding site" evidence="7">
    <location>
        <position position="39"/>
    </location>
    <ligand>
        <name>Mg(2+)</name>
        <dbReference type="ChEBI" id="CHEBI:18420"/>
    </ligand>
</feature>
<dbReference type="Proteomes" id="UP001177160">
    <property type="component" value="Unassembled WGS sequence"/>
</dbReference>
<proteinExistence type="inferred from homology"/>
<dbReference type="EMBL" id="JAOVQM010000002">
    <property type="protein sequence ID" value="MCV2232048.1"/>
    <property type="molecule type" value="Genomic_DNA"/>
</dbReference>
<feature type="binding site" evidence="7">
    <location>
        <position position="171"/>
    </location>
    <ligand>
        <name>substrate</name>
    </ligand>
</feature>
<evidence type="ECO:0000256" key="5">
    <source>
        <dbReference type="ARBA" id="ARBA00022842"/>
    </source>
</evidence>
<comment type="similarity">
    <text evidence="1 7 8">Belongs to the HAM1 NTPase family.</text>
</comment>
<evidence type="ECO:0000313" key="9">
    <source>
        <dbReference type="EMBL" id="MCV2232048.1"/>
    </source>
</evidence>
<dbReference type="Pfam" id="PF01725">
    <property type="entry name" value="Ham1p_like"/>
    <property type="match status" value="1"/>
</dbReference>
<keyword evidence="2 7" id="KW-0479">Metal-binding</keyword>
<dbReference type="NCBIfam" id="TIGR00042">
    <property type="entry name" value="RdgB/HAM1 family non-canonical purine NTP pyrophosphatase"/>
    <property type="match status" value="1"/>
</dbReference>
<evidence type="ECO:0000256" key="3">
    <source>
        <dbReference type="ARBA" id="ARBA00022741"/>
    </source>
</evidence>
<evidence type="ECO:0000313" key="10">
    <source>
        <dbReference type="Proteomes" id="UP001177160"/>
    </source>
</evidence>
<dbReference type="PANTHER" id="PTHR11067:SF9">
    <property type="entry name" value="INOSINE TRIPHOSPHATE PYROPHOSPHATASE"/>
    <property type="match status" value="1"/>
</dbReference>
<keyword evidence="6 7" id="KW-0546">Nucleotide metabolism</keyword>
<feature type="binding site" evidence="7">
    <location>
        <begin position="176"/>
        <end position="177"/>
    </location>
    <ligand>
        <name>substrate</name>
    </ligand>
</feature>
<reference evidence="9" key="1">
    <citation type="submission" date="2022-09" db="EMBL/GenBank/DDBJ databases">
        <title>Novel Mycoplasma species identified in domestic and wild animals.</title>
        <authorList>
            <person name="Volokhov D.V."/>
            <person name="Furtak V.A."/>
            <person name="Zagorodnyaya T.A."/>
        </authorList>
    </citation>
    <scope>NUCLEOTIDE SEQUENCE</scope>
    <source>
        <strain evidence="9">Oakley</strain>
    </source>
</reference>
<evidence type="ECO:0000256" key="4">
    <source>
        <dbReference type="ARBA" id="ARBA00022801"/>
    </source>
</evidence>
<feature type="binding site" evidence="7">
    <location>
        <position position="68"/>
    </location>
    <ligand>
        <name>Mg(2+)</name>
        <dbReference type="ChEBI" id="CHEBI:18420"/>
    </ligand>
</feature>
<dbReference type="RefSeq" id="WP_263608210.1">
    <property type="nucleotide sequence ID" value="NZ_JAOVQM010000002.1"/>
</dbReference>
<evidence type="ECO:0000256" key="8">
    <source>
        <dbReference type="RuleBase" id="RU003781"/>
    </source>
</evidence>
<dbReference type="HAMAP" id="MF_01405">
    <property type="entry name" value="Non_canon_purine_NTPase"/>
    <property type="match status" value="1"/>
</dbReference>
<comment type="catalytic activity">
    <reaction evidence="7">
        <text>ITP + H2O = IMP + diphosphate + H(+)</text>
        <dbReference type="Rhea" id="RHEA:29399"/>
        <dbReference type="ChEBI" id="CHEBI:15377"/>
        <dbReference type="ChEBI" id="CHEBI:15378"/>
        <dbReference type="ChEBI" id="CHEBI:33019"/>
        <dbReference type="ChEBI" id="CHEBI:58053"/>
        <dbReference type="ChEBI" id="CHEBI:61402"/>
        <dbReference type="EC" id="3.6.1.66"/>
    </reaction>
</comment>
<evidence type="ECO:0000256" key="1">
    <source>
        <dbReference type="ARBA" id="ARBA00008023"/>
    </source>
</evidence>
<gene>
    <name evidence="9" type="primary">rdgB</name>
    <name evidence="9" type="ORF">N7548_04315</name>
</gene>
<evidence type="ECO:0000256" key="7">
    <source>
        <dbReference type="HAMAP-Rule" id="MF_01405"/>
    </source>
</evidence>
<feature type="active site" description="Proton acceptor" evidence="7">
    <location>
        <position position="68"/>
    </location>
</feature>
<feature type="binding site" evidence="7">
    <location>
        <begin position="148"/>
        <end position="151"/>
    </location>
    <ligand>
        <name>substrate</name>
    </ligand>
</feature>
<evidence type="ECO:0000256" key="6">
    <source>
        <dbReference type="ARBA" id="ARBA00023080"/>
    </source>
</evidence>
<name>A0ABT2Y6F0_9MOLU</name>
<accession>A0ABT2Y6F0</accession>
<dbReference type="Gene3D" id="3.90.950.10">
    <property type="match status" value="1"/>
</dbReference>
<dbReference type="EC" id="3.6.1.66" evidence="7"/>
<keyword evidence="10" id="KW-1185">Reference proteome</keyword>
<dbReference type="InterPro" id="IPR002637">
    <property type="entry name" value="RdgB/HAM1"/>
</dbReference>
<dbReference type="InterPro" id="IPR020922">
    <property type="entry name" value="dITP/XTP_pyrophosphatase"/>
</dbReference>
<dbReference type="PANTHER" id="PTHR11067">
    <property type="entry name" value="INOSINE TRIPHOSPHATE PYROPHOSPHATASE/HAM1 PROTEIN"/>
    <property type="match status" value="1"/>
</dbReference>
<dbReference type="CDD" id="cd00515">
    <property type="entry name" value="HAM1"/>
    <property type="match status" value="1"/>
</dbReference>
<comment type="catalytic activity">
    <reaction evidence="7">
        <text>XTP + H2O = XMP + diphosphate + H(+)</text>
        <dbReference type="Rhea" id="RHEA:28610"/>
        <dbReference type="ChEBI" id="CHEBI:15377"/>
        <dbReference type="ChEBI" id="CHEBI:15378"/>
        <dbReference type="ChEBI" id="CHEBI:33019"/>
        <dbReference type="ChEBI" id="CHEBI:57464"/>
        <dbReference type="ChEBI" id="CHEBI:61314"/>
        <dbReference type="EC" id="3.6.1.66"/>
    </reaction>
</comment>
<dbReference type="SUPFAM" id="SSF52972">
    <property type="entry name" value="ITPase-like"/>
    <property type="match status" value="1"/>
</dbReference>
<keyword evidence="5 7" id="KW-0460">Magnesium</keyword>
<organism evidence="9 10">
    <name type="scientific">Paracholeplasma manati</name>
    <dbReference type="NCBI Taxonomy" id="591373"/>
    <lineage>
        <taxon>Bacteria</taxon>
        <taxon>Bacillati</taxon>
        <taxon>Mycoplasmatota</taxon>
        <taxon>Mollicutes</taxon>
        <taxon>Acholeplasmatales</taxon>
        <taxon>Acholeplasmataceae</taxon>
        <taxon>Paracholeplasma</taxon>
    </lineage>
</organism>
<keyword evidence="3 7" id="KW-0547">Nucleotide-binding</keyword>
<comment type="catalytic activity">
    <reaction evidence="7">
        <text>dITP + H2O = dIMP + diphosphate + H(+)</text>
        <dbReference type="Rhea" id="RHEA:28342"/>
        <dbReference type="ChEBI" id="CHEBI:15377"/>
        <dbReference type="ChEBI" id="CHEBI:15378"/>
        <dbReference type="ChEBI" id="CHEBI:33019"/>
        <dbReference type="ChEBI" id="CHEBI:61194"/>
        <dbReference type="ChEBI" id="CHEBI:61382"/>
        <dbReference type="EC" id="3.6.1.66"/>
    </reaction>
</comment>
<sequence length="189" mass="21244">MKLLVATQNKHKKQEIEAVLKKTFEVVSLADLSDDEVIDETGDTFFENALLKAKHYAKKHNMLTLADDSGLSIDYLNGAPGIYSARYSGGSDLDNLNLVLKEMAHATNRDAHFTCVLVLYDPRTNVYQTYQGKIYGWITHTAQGNHGFGYDPIFYVPELKQTLAELSPTHKNQISHRAIALQALKEAFR</sequence>
<comment type="function">
    <text evidence="7">Pyrophosphatase that catalyzes the hydrolysis of nucleoside triphosphates to their monophosphate derivatives, with a high preference for the non-canonical purine nucleotides XTP (xanthosine triphosphate), dITP (deoxyinosine triphosphate) and ITP. Seems to function as a house-cleaning enzyme that removes non-canonical purine nucleotides from the nucleotide pool, thus preventing their incorporation into DNA/RNA and avoiding chromosomal lesions.</text>
</comment>
<protein>
    <recommendedName>
        <fullName evidence="7">dITP/XTP pyrophosphatase</fullName>
        <ecNumber evidence="7">3.6.1.66</ecNumber>
    </recommendedName>
    <alternativeName>
        <fullName evidence="7">Non-canonical purine NTP pyrophosphatase</fullName>
    </alternativeName>
    <alternativeName>
        <fullName evidence="7">Non-standard purine NTP pyrophosphatase</fullName>
    </alternativeName>
    <alternativeName>
        <fullName evidence="7">Nucleoside-triphosphate diphosphatase</fullName>
    </alternativeName>
    <alternativeName>
        <fullName evidence="7">Nucleoside-triphosphate pyrophosphatase</fullName>
        <shortName evidence="7">NTPase</shortName>
    </alternativeName>
</protein>
<feature type="binding site" evidence="7">
    <location>
        <position position="69"/>
    </location>
    <ligand>
        <name>substrate</name>
    </ligand>
</feature>
<feature type="binding site" evidence="7">
    <location>
        <begin position="7"/>
        <end position="12"/>
    </location>
    <ligand>
        <name>substrate</name>
    </ligand>
</feature>
<dbReference type="InterPro" id="IPR029001">
    <property type="entry name" value="ITPase-like_fam"/>
</dbReference>